<dbReference type="GO" id="GO:0016405">
    <property type="term" value="F:CoA-ligase activity"/>
    <property type="evidence" value="ECO:0007669"/>
    <property type="project" value="TreeGrafter"/>
</dbReference>
<comment type="caution">
    <text evidence="4">The sequence shown here is derived from an EMBL/GenBank/DDBJ whole genome shotgun (WGS) entry which is preliminary data.</text>
</comment>
<evidence type="ECO:0000259" key="3">
    <source>
        <dbReference type="Pfam" id="PF00501"/>
    </source>
</evidence>
<protein>
    <submittedName>
        <fullName evidence="4">AMP-binding enzyme family protein</fullName>
    </submittedName>
</protein>
<evidence type="ECO:0000313" key="5">
    <source>
        <dbReference type="Proteomes" id="UP000020103"/>
    </source>
</evidence>
<name>A0A829PY82_9MYCO</name>
<organism evidence="4 5">
    <name type="scientific">Mycobacteroides abscessus 21</name>
    <dbReference type="NCBI Taxonomy" id="1299324"/>
    <lineage>
        <taxon>Bacteria</taxon>
        <taxon>Bacillati</taxon>
        <taxon>Actinomycetota</taxon>
        <taxon>Actinomycetes</taxon>
        <taxon>Mycobacteriales</taxon>
        <taxon>Mycobacteriaceae</taxon>
        <taxon>Mycobacteroides</taxon>
        <taxon>Mycobacteroides abscessus</taxon>
    </lineage>
</organism>
<dbReference type="Pfam" id="PF00501">
    <property type="entry name" value="AMP-binding"/>
    <property type="match status" value="1"/>
</dbReference>
<keyword evidence="2" id="KW-0436">Ligase</keyword>
<dbReference type="EMBL" id="JAOF01000001">
    <property type="protein sequence ID" value="EUA45251.1"/>
    <property type="molecule type" value="Genomic_DNA"/>
</dbReference>
<dbReference type="InterPro" id="IPR000873">
    <property type="entry name" value="AMP-dep_synth/lig_dom"/>
</dbReference>
<feature type="domain" description="AMP-dependent synthetase/ligase" evidence="3">
    <location>
        <begin position="10"/>
        <end position="115"/>
    </location>
</feature>
<evidence type="ECO:0000256" key="2">
    <source>
        <dbReference type="ARBA" id="ARBA00022598"/>
    </source>
</evidence>
<sequence>MFGDTGAEDSRIALIDGLTGAQTTLGELRSQVDATAAGLAERGFGIGDVAAVFLPNCSAFAVVLHGILRAGGTASTVNVLYTAEELAKQLIDSKAQLIFTVSPLLSRALEAAEIAGIDAAGVITVDPVEGRLSLADIAGPTSRRRR</sequence>
<evidence type="ECO:0000313" key="4">
    <source>
        <dbReference type="EMBL" id="EUA45251.1"/>
    </source>
</evidence>
<proteinExistence type="inferred from homology"/>
<dbReference type="PANTHER" id="PTHR24096:SF149">
    <property type="entry name" value="AMP-BINDING DOMAIN-CONTAINING PROTEIN-RELATED"/>
    <property type="match status" value="1"/>
</dbReference>
<dbReference type="Proteomes" id="UP000020103">
    <property type="component" value="Unassembled WGS sequence"/>
</dbReference>
<evidence type="ECO:0000256" key="1">
    <source>
        <dbReference type="ARBA" id="ARBA00006432"/>
    </source>
</evidence>
<accession>A0A829PY82</accession>
<dbReference type="SUPFAM" id="SSF56801">
    <property type="entry name" value="Acetyl-CoA synthetase-like"/>
    <property type="match status" value="1"/>
</dbReference>
<gene>
    <name evidence="4" type="ORF">I543_4398</name>
</gene>
<dbReference type="InterPro" id="IPR042099">
    <property type="entry name" value="ANL_N_sf"/>
</dbReference>
<reference evidence="4 5" key="1">
    <citation type="submission" date="2013-12" db="EMBL/GenBank/DDBJ databases">
        <authorList>
            <person name="Madinger N."/>
            <person name="Lenaerts A."/>
            <person name="Ordway D."/>
            <person name="DeGroote M.A."/>
            <person name="Parker T."/>
            <person name="Sizemore C."/>
            <person name="Tallon L.J."/>
            <person name="Sadzewicz L.K."/>
            <person name="Sengamalay N."/>
            <person name="Fraser C.M."/>
            <person name="Hine E."/>
            <person name="Shefchek K.A."/>
            <person name="Das S.P."/>
            <person name="Tettelin H."/>
        </authorList>
    </citation>
    <scope>NUCLEOTIDE SEQUENCE [LARGE SCALE GENOMIC DNA]</scope>
    <source>
        <strain evidence="4 5">21</strain>
    </source>
</reference>
<dbReference type="Gene3D" id="3.40.50.12780">
    <property type="entry name" value="N-terminal domain of ligase-like"/>
    <property type="match status" value="1"/>
</dbReference>
<dbReference type="PANTHER" id="PTHR24096">
    <property type="entry name" value="LONG-CHAIN-FATTY-ACID--COA LIGASE"/>
    <property type="match status" value="1"/>
</dbReference>
<dbReference type="AlphaFoldDB" id="A0A829PY82"/>
<comment type="similarity">
    <text evidence="1">Belongs to the ATP-dependent AMP-binding enzyme family.</text>
</comment>